<evidence type="ECO:0000313" key="1">
    <source>
        <dbReference type="EMBL" id="CEL53493.1"/>
    </source>
</evidence>
<proteinExistence type="predicted"/>
<keyword evidence="2" id="KW-1185">Reference proteome</keyword>
<gene>
    <name evidence="1" type="ORF">RSOLAG1IB_06347</name>
</gene>
<name>A0A0B7FBC1_THACB</name>
<reference evidence="1 2" key="1">
    <citation type="submission" date="2014-11" db="EMBL/GenBank/DDBJ databases">
        <authorList>
            <person name="Wibberg Daniel"/>
        </authorList>
    </citation>
    <scope>NUCLEOTIDE SEQUENCE [LARGE SCALE GENOMIC DNA]</scope>
    <source>
        <strain evidence="1">Rhizoctonia solani AG1-IB 7/3/14</strain>
    </source>
</reference>
<sequence length="72" mass="7681">MTRQLCIGIKGPCSSPVSSVVGAVQAPIAPGSCLGFTPVVHSYRDVLAVFRPLHLISSSLYSSTIFTFVHIY</sequence>
<organism evidence="1 2">
    <name type="scientific">Thanatephorus cucumeris (strain AG1-IB / isolate 7/3/14)</name>
    <name type="common">Lettuce bottom rot fungus</name>
    <name type="synonym">Rhizoctonia solani</name>
    <dbReference type="NCBI Taxonomy" id="1108050"/>
    <lineage>
        <taxon>Eukaryota</taxon>
        <taxon>Fungi</taxon>
        <taxon>Dikarya</taxon>
        <taxon>Basidiomycota</taxon>
        <taxon>Agaricomycotina</taxon>
        <taxon>Agaricomycetes</taxon>
        <taxon>Cantharellales</taxon>
        <taxon>Ceratobasidiaceae</taxon>
        <taxon>Rhizoctonia</taxon>
        <taxon>Rhizoctonia solani AG-1</taxon>
    </lineage>
</organism>
<dbReference type="AlphaFoldDB" id="A0A0B7FBC1"/>
<accession>A0A0B7FBC1</accession>
<dbReference type="EMBL" id="LN679112">
    <property type="protein sequence ID" value="CEL53493.1"/>
    <property type="molecule type" value="Genomic_DNA"/>
</dbReference>
<dbReference type="Proteomes" id="UP000059188">
    <property type="component" value="Unassembled WGS sequence"/>
</dbReference>
<evidence type="ECO:0000313" key="2">
    <source>
        <dbReference type="Proteomes" id="UP000059188"/>
    </source>
</evidence>
<protein>
    <submittedName>
        <fullName evidence="1">Uncharacterized protein</fullName>
    </submittedName>
</protein>